<sequence>MREPFQRTVRCCWRLTVLAPSTRSTDLVQEKDRVLRASFFTSTWKGEAGEEQSFVKTPFICPSGQLNVLGVPKVGKLLCRPTDLFSSSTPAMLTLAEECLSWHPPGLHGTAARPRPTGRTTGQVPAAMETVLGFEHNKTQSQRKTTVPLCHRVHAKNKTMEEKLLAQGLAHNPSHVISANQALQRGDVLTEGSGFPAMSEDKPSVANYDNDLQGKSKTTSKEKFHCNMVSLQHETSQEVFPIKSRQTCIKRNPKLEVFNKCEPHLGLHCIKQRVAGAKVLAPHPPVPRASQRLLSQVLSQRPGGPVPPAPSPTCQEGGSQRHGDPRAIEQQQDAAGICSQRLSRPPPYARDGAGRKGMSEQPEIGRAERLRCRLRTAAPPPPPPRLQLLPGALPLRRPPRPPLLHSPPPAGPAGSPPGPRARSLPRPRQGRTGRLPEPAGGARAQEPRAPDTSQPGVQRGVQPAPQPLAGGRQPRGADPSRAGVSPPPGALGASSLSPGNPPLTGDATPLLLTPGCPNPMRKQKMGRRGASPPCCLPGAPSFGKGRRRGPATFHSLLCFPLAGAQQRTAGLSAQRGEAPSIPVFWAYVSARPDSREDRS</sequence>
<dbReference type="GeneID" id="113911067"/>
<dbReference type="Proteomes" id="UP000515165">
    <property type="component" value="Chromosome 12"/>
</dbReference>
<evidence type="ECO:0000313" key="2">
    <source>
        <dbReference type="Proteomes" id="UP000515165"/>
    </source>
</evidence>
<feature type="compositionally biased region" description="Basic and acidic residues" evidence="1">
    <location>
        <begin position="352"/>
        <end position="371"/>
    </location>
</feature>
<dbReference type="AlphaFoldDB" id="A0A6J2BGW7"/>
<feature type="compositionally biased region" description="Pro residues" evidence="1">
    <location>
        <begin position="400"/>
        <end position="419"/>
    </location>
</feature>
<protein>
    <submittedName>
        <fullName evidence="3">Nascent polypeptide-associated complex subunit alpha, muscle-specific form-like</fullName>
    </submittedName>
</protein>
<dbReference type="RefSeq" id="XP_027429058.1">
    <property type="nucleotide sequence ID" value="XM_027573257.2"/>
</dbReference>
<reference evidence="3" key="1">
    <citation type="submission" date="2025-08" db="UniProtKB">
        <authorList>
            <consortium name="RefSeq"/>
        </authorList>
    </citation>
    <scope>IDENTIFICATION</scope>
    <source>
        <tissue evidence="3">Blood</tissue>
    </source>
</reference>
<dbReference type="OrthoDB" id="9751631at2759"/>
<gene>
    <name evidence="3" type="primary">LOC113911067</name>
</gene>
<feature type="compositionally biased region" description="Low complexity" evidence="1">
    <location>
        <begin position="386"/>
        <end position="395"/>
    </location>
</feature>
<evidence type="ECO:0000313" key="3">
    <source>
        <dbReference type="RefSeq" id="XP_027429058.1"/>
    </source>
</evidence>
<proteinExistence type="predicted"/>
<evidence type="ECO:0000256" key="1">
    <source>
        <dbReference type="SAM" id="MobiDB-lite"/>
    </source>
</evidence>
<accession>A0A6J2BGW7</accession>
<keyword evidence="2" id="KW-1185">Reference proteome</keyword>
<feature type="region of interest" description="Disordered" evidence="1">
    <location>
        <begin position="298"/>
        <end position="534"/>
    </location>
</feature>
<dbReference type="KEGG" id="zca:113911067"/>
<name>A0A6J2BGW7_ZALCA</name>
<organism evidence="2 3">
    <name type="scientific">Zalophus californianus</name>
    <name type="common">California sealion</name>
    <dbReference type="NCBI Taxonomy" id="9704"/>
    <lineage>
        <taxon>Eukaryota</taxon>
        <taxon>Metazoa</taxon>
        <taxon>Chordata</taxon>
        <taxon>Craniata</taxon>
        <taxon>Vertebrata</taxon>
        <taxon>Euteleostomi</taxon>
        <taxon>Mammalia</taxon>
        <taxon>Eutheria</taxon>
        <taxon>Laurasiatheria</taxon>
        <taxon>Carnivora</taxon>
        <taxon>Caniformia</taxon>
        <taxon>Pinnipedia</taxon>
        <taxon>Otariidae</taxon>
        <taxon>Zalophus</taxon>
    </lineage>
</organism>